<dbReference type="Proteomes" id="UP000054078">
    <property type="component" value="Unassembled WGS sequence"/>
</dbReference>
<gene>
    <name evidence="6" type="primary">rnpA</name>
    <name evidence="8" type="ORF">AUL39_00640</name>
</gene>
<keyword evidence="1 6" id="KW-0819">tRNA processing</keyword>
<dbReference type="HAMAP" id="MF_00227">
    <property type="entry name" value="RNase_P"/>
    <property type="match status" value="1"/>
</dbReference>
<dbReference type="OrthoDB" id="196964at2"/>
<dbReference type="Gene3D" id="3.30.230.10">
    <property type="match status" value="1"/>
</dbReference>
<keyword evidence="2 6" id="KW-0540">Nuclease</keyword>
<keyword evidence="5 6" id="KW-0694">RNA-binding</keyword>
<comment type="subunit">
    <text evidence="6">Consists of a catalytic RNA component (M1 or rnpB) and a protein subunit.</text>
</comment>
<dbReference type="PANTHER" id="PTHR33992">
    <property type="entry name" value="RIBONUCLEASE P PROTEIN COMPONENT"/>
    <property type="match status" value="1"/>
</dbReference>
<keyword evidence="9" id="KW-1185">Reference proteome</keyword>
<dbReference type="InterPro" id="IPR020568">
    <property type="entry name" value="Ribosomal_Su5_D2-typ_SF"/>
</dbReference>
<evidence type="ECO:0000256" key="5">
    <source>
        <dbReference type="ARBA" id="ARBA00022884"/>
    </source>
</evidence>
<comment type="similarity">
    <text evidence="6">Belongs to the RnpA family.</text>
</comment>
<evidence type="ECO:0000313" key="8">
    <source>
        <dbReference type="EMBL" id="KUH58891.1"/>
    </source>
</evidence>
<dbReference type="InterPro" id="IPR014721">
    <property type="entry name" value="Ribsml_uS5_D2-typ_fold_subgr"/>
</dbReference>
<dbReference type="GO" id="GO:0004526">
    <property type="term" value="F:ribonuclease P activity"/>
    <property type="evidence" value="ECO:0007669"/>
    <property type="project" value="UniProtKB-UniRule"/>
</dbReference>
<dbReference type="STRING" id="1299998.AUL39_00640"/>
<dbReference type="SUPFAM" id="SSF54211">
    <property type="entry name" value="Ribosomal protein S5 domain 2-like"/>
    <property type="match status" value="1"/>
</dbReference>
<keyword evidence="4 6" id="KW-0378">Hydrolase</keyword>
<organism evidence="8 9">
    <name type="scientific">Tractidigestivibacter scatoligenes</name>
    <name type="common">Olsenella scatoligenes</name>
    <dbReference type="NCBI Taxonomy" id="1299998"/>
    <lineage>
        <taxon>Bacteria</taxon>
        <taxon>Bacillati</taxon>
        <taxon>Actinomycetota</taxon>
        <taxon>Coriobacteriia</taxon>
        <taxon>Coriobacteriales</taxon>
        <taxon>Atopobiaceae</taxon>
        <taxon>Tractidigestivibacter</taxon>
    </lineage>
</organism>
<evidence type="ECO:0000256" key="4">
    <source>
        <dbReference type="ARBA" id="ARBA00022801"/>
    </source>
</evidence>
<dbReference type="GO" id="GO:0030677">
    <property type="term" value="C:ribonuclease P complex"/>
    <property type="evidence" value="ECO:0007669"/>
    <property type="project" value="TreeGrafter"/>
</dbReference>
<dbReference type="RefSeq" id="WP_032110078.1">
    <property type="nucleotide sequence ID" value="NZ_JAZHSO010000003.1"/>
</dbReference>
<evidence type="ECO:0000256" key="7">
    <source>
        <dbReference type="NCBIfam" id="TIGR00188"/>
    </source>
</evidence>
<proteinExistence type="inferred from homology"/>
<dbReference type="GO" id="GO:0000049">
    <property type="term" value="F:tRNA binding"/>
    <property type="evidence" value="ECO:0007669"/>
    <property type="project" value="UniProtKB-UniRule"/>
</dbReference>
<protein>
    <recommendedName>
        <fullName evidence="6 7">Ribonuclease P protein component</fullName>
        <shortName evidence="6">RNase P protein</shortName>
        <shortName evidence="6">RNaseP protein</shortName>
        <ecNumber evidence="6 7">3.1.26.5</ecNumber>
    </recommendedName>
    <alternativeName>
        <fullName evidence="6">Protein C5</fullName>
    </alternativeName>
</protein>
<dbReference type="GO" id="GO:0042781">
    <property type="term" value="F:3'-tRNA processing endoribonuclease activity"/>
    <property type="evidence" value="ECO:0007669"/>
    <property type="project" value="TreeGrafter"/>
</dbReference>
<evidence type="ECO:0000256" key="3">
    <source>
        <dbReference type="ARBA" id="ARBA00022759"/>
    </source>
</evidence>
<dbReference type="Pfam" id="PF00825">
    <property type="entry name" value="Ribonuclease_P"/>
    <property type="match status" value="1"/>
</dbReference>
<dbReference type="InterPro" id="IPR000100">
    <property type="entry name" value="RNase_P"/>
</dbReference>
<comment type="caution">
    <text evidence="8">The sequence shown here is derived from an EMBL/GenBank/DDBJ whole genome shotgun (WGS) entry which is preliminary data.</text>
</comment>
<evidence type="ECO:0000313" key="9">
    <source>
        <dbReference type="Proteomes" id="UP000054078"/>
    </source>
</evidence>
<dbReference type="PANTHER" id="PTHR33992:SF1">
    <property type="entry name" value="RIBONUCLEASE P PROTEIN COMPONENT"/>
    <property type="match status" value="1"/>
</dbReference>
<dbReference type="EC" id="3.1.26.5" evidence="6 7"/>
<evidence type="ECO:0000256" key="1">
    <source>
        <dbReference type="ARBA" id="ARBA00022694"/>
    </source>
</evidence>
<sequence length="109" mass="12310">METIKSRAEFERVFSRGKRYNDALLRIRVVPTSEGDLPKVAFVAPKRLGNAVYRNRCKRVLREAARACSLPRDGYDVILFSTDKTHDSSPERVATSLERLLERAGVVCG</sequence>
<evidence type="ECO:0000256" key="2">
    <source>
        <dbReference type="ARBA" id="ARBA00022722"/>
    </source>
</evidence>
<comment type="catalytic activity">
    <reaction evidence="6">
        <text>Endonucleolytic cleavage of RNA, removing 5'-extranucleotides from tRNA precursor.</text>
        <dbReference type="EC" id="3.1.26.5"/>
    </reaction>
</comment>
<comment type="function">
    <text evidence="6">RNaseP catalyzes the removal of the 5'-leader sequence from pre-tRNA to produce the mature 5'-terminus. It can also cleave other RNA substrates such as 4.5S RNA. The protein component plays an auxiliary but essential role in vivo by binding to the 5'-leader sequence and broadening the substrate specificity of the ribozyme.</text>
</comment>
<dbReference type="AlphaFoldDB" id="A0A100YWB3"/>
<keyword evidence="3 6" id="KW-0255">Endonuclease</keyword>
<dbReference type="NCBIfam" id="TIGR00188">
    <property type="entry name" value="rnpA"/>
    <property type="match status" value="1"/>
</dbReference>
<dbReference type="EMBL" id="LOJF01000001">
    <property type="protein sequence ID" value="KUH58891.1"/>
    <property type="molecule type" value="Genomic_DNA"/>
</dbReference>
<name>A0A100YWB3_TRASO</name>
<accession>A0A100YWB3</accession>
<evidence type="ECO:0000256" key="6">
    <source>
        <dbReference type="HAMAP-Rule" id="MF_00227"/>
    </source>
</evidence>
<dbReference type="GO" id="GO:0001682">
    <property type="term" value="P:tRNA 5'-leader removal"/>
    <property type="evidence" value="ECO:0007669"/>
    <property type="project" value="UniProtKB-UniRule"/>
</dbReference>
<reference evidence="8 9" key="1">
    <citation type="submission" date="2015-12" db="EMBL/GenBank/DDBJ databases">
        <title>Draft Genome Sequence of Olsenella scatoligenes SK9K4T; a Producer of 3-Methylindole- (skatole) and 4-Methylphenol- (p-cresol) Isolated from Pig Feces.</title>
        <authorList>
            <person name="Li X."/>
            <person name="Borg B."/>
            <person name="Canibe N."/>
        </authorList>
    </citation>
    <scope>NUCLEOTIDE SEQUENCE [LARGE SCALE GENOMIC DNA]</scope>
    <source>
        <strain evidence="8 9">SK9K4</strain>
    </source>
</reference>